<dbReference type="AlphaFoldDB" id="A0A399ER96"/>
<comment type="caution">
    <text evidence="1">The sequence shown here is derived from an EMBL/GenBank/DDBJ whole genome shotgun (WGS) entry which is preliminary data.</text>
</comment>
<evidence type="ECO:0000313" key="2">
    <source>
        <dbReference type="Proteomes" id="UP000265341"/>
    </source>
</evidence>
<dbReference type="Proteomes" id="UP000265341">
    <property type="component" value="Unassembled WGS sequence"/>
</dbReference>
<keyword evidence="2" id="KW-1185">Reference proteome</keyword>
<accession>A0A399ER96</accession>
<sequence length="135" mass="15159">MEATEPSLGQYVASLKASKDLVRDREAFLERCRRKYQTPSIAGFPMVGLGGSCGKPAFLMPFVIRFDWDTVLALEAVAEHFGMYVEYGAYPHLKLPDETEIAAVQDWTNATLVFLRPSYERKEELLTAIAEALKP</sequence>
<evidence type="ECO:0000313" key="1">
    <source>
        <dbReference type="EMBL" id="RIH87164.1"/>
    </source>
</evidence>
<organism evidence="1 2">
    <name type="scientific">Calidithermus roseus</name>
    <dbReference type="NCBI Taxonomy" id="1644118"/>
    <lineage>
        <taxon>Bacteria</taxon>
        <taxon>Thermotogati</taxon>
        <taxon>Deinococcota</taxon>
        <taxon>Deinococci</taxon>
        <taxon>Thermales</taxon>
        <taxon>Thermaceae</taxon>
        <taxon>Calidithermus</taxon>
    </lineage>
</organism>
<reference evidence="1 2" key="1">
    <citation type="submission" date="2018-08" db="EMBL/GenBank/DDBJ databases">
        <title>Meiothermus roseus NBRC 110900 genome sequencing project.</title>
        <authorList>
            <person name="Da Costa M.S."/>
            <person name="Albuquerque L."/>
            <person name="Raposo P."/>
            <person name="Froufe H.J.C."/>
            <person name="Barroso C.S."/>
            <person name="Egas C."/>
        </authorList>
    </citation>
    <scope>NUCLEOTIDE SEQUENCE [LARGE SCALE GENOMIC DNA]</scope>
    <source>
        <strain evidence="1 2">NBRC 110900</strain>
    </source>
</reference>
<proteinExistence type="predicted"/>
<dbReference type="OrthoDB" id="26826at2"/>
<name>A0A399ER96_9DEIN</name>
<dbReference type="RefSeq" id="WP_119276916.1">
    <property type="nucleotide sequence ID" value="NZ_QWLA01000022.1"/>
</dbReference>
<dbReference type="EMBL" id="QWLA01000022">
    <property type="protein sequence ID" value="RIH87164.1"/>
    <property type="molecule type" value="Genomic_DNA"/>
</dbReference>
<protein>
    <submittedName>
        <fullName evidence="1">Uncharacterized protein</fullName>
    </submittedName>
</protein>
<gene>
    <name evidence="1" type="ORF">Mrose_01448</name>
</gene>